<dbReference type="GO" id="GO:0017089">
    <property type="term" value="F:glycolipid transfer activity"/>
    <property type="evidence" value="ECO:0007669"/>
    <property type="project" value="TreeGrafter"/>
</dbReference>
<evidence type="ECO:0000313" key="5">
    <source>
        <dbReference type="Proteomes" id="UP001310022"/>
    </source>
</evidence>
<comment type="caution">
    <text evidence="4">The sequence shown here is derived from an EMBL/GenBank/DDBJ whole genome shotgun (WGS) entry which is preliminary data.</text>
</comment>
<dbReference type="RefSeq" id="WP_338235583.1">
    <property type="nucleotide sequence ID" value="NZ_BQKE01000001.1"/>
</dbReference>
<sequence length="553" mass="63490">MRIILLAFSVLMLGLSLPSMAQNKKEKVDYDAENLYNGRRGNIRYQKLIDNVVFRFKKRDAIIYADSAYYYRQEGEMECYGKVRIVENDSINITSKKLVYRTQERLARLREEVVYTDGEMILYTDFLDYNTSSKSAHYFNGGNIVDGQNNLDSDRGTYYPNQNKMIFVGNVVLTNPDYIMETDSLVYNTITKEAITFGFTKSTSKDGMTLETDHGMIYDASSEESYVEEGQVETDSYLVTGDDMKYNRGTDSYSVIGNVFMLSKKDSVIVTGEEAYYDKATGYTKVWGSPVMKKLMEADTFYMSADTLVAIDNEAQQENKMLAYHDVLIWKSDLQGIADSLCYDMADSMIYLYEDPLLWAQNTNQIEADSISLLMANNTLDKMFLKRNSFIIMEDTLKNYNQIKGREMIAYFEGQNISMVDVNGNSESNYYALKQDNTLHGLNHTLCSNMKIFFEDNEPVNVRFYVQPEASFYPPHTIEPEIEKLSGFNWRIEEKPTKADVLAPRLAKIDSLMLDSLSIEKPATPILLNLEEKESLEKEIPKGEEMQTIPMEQ</sequence>
<protein>
    <recommendedName>
        <fullName evidence="3">Organic solvent tolerance-like N-terminal domain-containing protein</fullName>
    </recommendedName>
</protein>
<evidence type="ECO:0000256" key="1">
    <source>
        <dbReference type="ARBA" id="ARBA00022729"/>
    </source>
</evidence>
<dbReference type="GO" id="GO:0030288">
    <property type="term" value="C:outer membrane-bounded periplasmic space"/>
    <property type="evidence" value="ECO:0007669"/>
    <property type="project" value="TreeGrafter"/>
</dbReference>
<evidence type="ECO:0000256" key="2">
    <source>
        <dbReference type="SAM" id="SignalP"/>
    </source>
</evidence>
<feature type="signal peptide" evidence="2">
    <location>
        <begin position="1"/>
        <end position="21"/>
    </location>
</feature>
<proteinExistence type="predicted"/>
<dbReference type="InterPro" id="IPR052037">
    <property type="entry name" value="LPS_export_LptA"/>
</dbReference>
<dbReference type="InterPro" id="IPR005653">
    <property type="entry name" value="OstA-like_N"/>
</dbReference>
<name>A0AAN4VTP9_9BACT</name>
<dbReference type="EMBL" id="BQKE01000001">
    <property type="protein sequence ID" value="GJM59558.1"/>
    <property type="molecule type" value="Genomic_DNA"/>
</dbReference>
<evidence type="ECO:0000313" key="4">
    <source>
        <dbReference type="EMBL" id="GJM59558.1"/>
    </source>
</evidence>
<dbReference type="PANTHER" id="PTHR36504">
    <property type="entry name" value="LIPOPOLYSACCHARIDE EXPORT SYSTEM PROTEIN LPTA"/>
    <property type="match status" value="1"/>
</dbReference>
<dbReference type="GO" id="GO:0015920">
    <property type="term" value="P:lipopolysaccharide transport"/>
    <property type="evidence" value="ECO:0007669"/>
    <property type="project" value="TreeGrafter"/>
</dbReference>
<dbReference type="PANTHER" id="PTHR36504:SF1">
    <property type="entry name" value="LIPOPOLYSACCHARIDE EXPORT SYSTEM PROTEIN LPTA"/>
    <property type="match status" value="1"/>
</dbReference>
<reference evidence="4 5" key="1">
    <citation type="submission" date="2021-12" db="EMBL/GenBank/DDBJ databases">
        <title>Genome sequencing of bacteria with rrn-lacking chromosome and rrn-plasmid.</title>
        <authorList>
            <person name="Anda M."/>
            <person name="Iwasaki W."/>
        </authorList>
    </citation>
    <scope>NUCLEOTIDE SEQUENCE [LARGE SCALE GENOMIC DNA]</scope>
    <source>
        <strain evidence="4 5">NBRC 15940</strain>
    </source>
</reference>
<dbReference type="GO" id="GO:0009279">
    <property type="term" value="C:cell outer membrane"/>
    <property type="evidence" value="ECO:0007669"/>
    <property type="project" value="TreeGrafter"/>
</dbReference>
<keyword evidence="5" id="KW-1185">Reference proteome</keyword>
<organism evidence="4 5">
    <name type="scientific">Persicobacter diffluens</name>
    <dbReference type="NCBI Taxonomy" id="981"/>
    <lineage>
        <taxon>Bacteria</taxon>
        <taxon>Pseudomonadati</taxon>
        <taxon>Bacteroidota</taxon>
        <taxon>Cytophagia</taxon>
        <taxon>Cytophagales</taxon>
        <taxon>Persicobacteraceae</taxon>
        <taxon>Persicobacter</taxon>
    </lineage>
</organism>
<gene>
    <name evidence="4" type="ORF">PEDI_01100</name>
</gene>
<dbReference type="AlphaFoldDB" id="A0AAN4VTP9"/>
<evidence type="ECO:0000259" key="3">
    <source>
        <dbReference type="Pfam" id="PF13100"/>
    </source>
</evidence>
<dbReference type="Proteomes" id="UP001310022">
    <property type="component" value="Unassembled WGS sequence"/>
</dbReference>
<feature type="chain" id="PRO_5043015168" description="Organic solvent tolerance-like N-terminal domain-containing protein" evidence="2">
    <location>
        <begin position="22"/>
        <end position="553"/>
    </location>
</feature>
<dbReference type="Gene3D" id="2.60.450.10">
    <property type="entry name" value="Lipopolysaccharide (LPS) transport protein A like domain"/>
    <property type="match status" value="2"/>
</dbReference>
<accession>A0AAN4VTP9</accession>
<dbReference type="Pfam" id="PF13100">
    <property type="entry name" value="OstA_2"/>
    <property type="match status" value="1"/>
</dbReference>
<keyword evidence="1 2" id="KW-0732">Signal</keyword>
<feature type="domain" description="Organic solvent tolerance-like N-terminal" evidence="3">
    <location>
        <begin position="41"/>
        <end position="183"/>
    </location>
</feature>